<comment type="subunit">
    <text evidence="5">Part of the 50S ribosomal subunit.</text>
</comment>
<comment type="function">
    <text evidence="5">One of the primary rRNA binding proteins, this protein initially binds near the 5'-end of the 23S rRNA. It is important during the early stages of 50S assembly. It makes multiple contacts with different domains of the 23S rRNA in the assembled 50S subunit and ribosome.</text>
</comment>
<evidence type="ECO:0000313" key="7">
    <source>
        <dbReference type="EMBL" id="MCX2977486.1"/>
    </source>
</evidence>
<gene>
    <name evidence="5" type="primary">rplD</name>
    <name evidence="7" type="ORF">EYC82_08970</name>
</gene>
<keyword evidence="3 5" id="KW-0687">Ribonucleoprotein</keyword>
<protein>
    <recommendedName>
        <fullName evidence="4 5">Large ribosomal subunit protein uL4</fullName>
    </recommendedName>
</protein>
<dbReference type="HAMAP" id="MF_01328_B">
    <property type="entry name" value="Ribosomal_uL4_B"/>
    <property type="match status" value="1"/>
</dbReference>
<evidence type="ECO:0000256" key="5">
    <source>
        <dbReference type="HAMAP-Rule" id="MF_01328"/>
    </source>
</evidence>
<dbReference type="EMBL" id="SHNO01000001">
    <property type="protein sequence ID" value="MCX2977486.1"/>
    <property type="molecule type" value="Genomic_DNA"/>
</dbReference>
<feature type="region of interest" description="Disordered" evidence="6">
    <location>
        <begin position="42"/>
        <end position="78"/>
    </location>
</feature>
<keyword evidence="5" id="KW-0699">rRNA-binding</keyword>
<proteinExistence type="inferred from homology"/>
<keyword evidence="2 5" id="KW-0689">Ribosomal protein</keyword>
<evidence type="ECO:0000256" key="4">
    <source>
        <dbReference type="ARBA" id="ARBA00035244"/>
    </source>
</evidence>
<evidence type="ECO:0000313" key="8">
    <source>
        <dbReference type="Proteomes" id="UP001143304"/>
    </source>
</evidence>
<sequence length="205" mass="22543">MELSVIKPGNSEAGKVSVSDDAFAREYNEDLVHQVVTAHLAGARQGTRAQKNRADVRGGGKKPWRQKGTGRARAGTSSSPIWRSGGVTFAARPQDHSKKVNRKMYRAAMQTIMSELARQDRLMVVESLDLEEPKTKLLAKQLEEFGLDNVLIVSAEVGKNLYLASRNLHKVNVLDVEGMDPVSLIGHEKVLVTVDAVKKIEEMLA</sequence>
<comment type="caution">
    <text evidence="7">The sequence shown here is derived from an EMBL/GenBank/DDBJ whole genome shotgun (WGS) entry which is preliminary data.</text>
</comment>
<keyword evidence="5" id="KW-0694">RNA-binding</keyword>
<dbReference type="NCBIfam" id="TIGR03953">
    <property type="entry name" value="rplD_bact"/>
    <property type="match status" value="1"/>
</dbReference>
<reference evidence="7" key="1">
    <citation type="submission" date="2019-02" db="EMBL/GenBank/DDBJ databases">
        <authorList>
            <person name="Li S.-H."/>
        </authorList>
    </citation>
    <scope>NUCLEOTIDE SEQUENCE</scope>
    <source>
        <strain evidence="7">IMCC11814</strain>
    </source>
</reference>
<dbReference type="RefSeq" id="WP_279249205.1">
    <property type="nucleotide sequence ID" value="NZ_SHNO01000001.1"/>
</dbReference>
<dbReference type="Pfam" id="PF00573">
    <property type="entry name" value="Ribosomal_L4"/>
    <property type="match status" value="1"/>
</dbReference>
<dbReference type="InterPro" id="IPR023574">
    <property type="entry name" value="Ribosomal_uL4_dom_sf"/>
</dbReference>
<dbReference type="GO" id="GO:0005840">
    <property type="term" value="C:ribosome"/>
    <property type="evidence" value="ECO:0007669"/>
    <property type="project" value="UniProtKB-KW"/>
</dbReference>
<comment type="similarity">
    <text evidence="1 5">Belongs to the universal ribosomal protein uL4 family.</text>
</comment>
<dbReference type="PANTHER" id="PTHR10746:SF6">
    <property type="entry name" value="LARGE RIBOSOMAL SUBUNIT PROTEIN UL4M"/>
    <property type="match status" value="1"/>
</dbReference>
<dbReference type="Proteomes" id="UP001143304">
    <property type="component" value="Unassembled WGS sequence"/>
</dbReference>
<dbReference type="SUPFAM" id="SSF52166">
    <property type="entry name" value="Ribosomal protein L4"/>
    <property type="match status" value="1"/>
</dbReference>
<organism evidence="7 8">
    <name type="scientific">Candidatus Marimicrobium litorale</name>
    <dbReference type="NCBI Taxonomy" id="2518991"/>
    <lineage>
        <taxon>Bacteria</taxon>
        <taxon>Pseudomonadati</taxon>
        <taxon>Pseudomonadota</taxon>
        <taxon>Gammaproteobacteria</taxon>
        <taxon>Cellvibrionales</taxon>
        <taxon>Halieaceae</taxon>
        <taxon>Marimicrobium</taxon>
    </lineage>
</organism>
<name>A0ABT3T5C1_9GAMM</name>
<dbReference type="InterPro" id="IPR013005">
    <property type="entry name" value="Ribosomal_uL4-like"/>
</dbReference>
<keyword evidence="8" id="KW-1185">Reference proteome</keyword>
<accession>A0ABT3T5C1</accession>
<evidence type="ECO:0000256" key="6">
    <source>
        <dbReference type="SAM" id="MobiDB-lite"/>
    </source>
</evidence>
<evidence type="ECO:0000256" key="1">
    <source>
        <dbReference type="ARBA" id="ARBA00010528"/>
    </source>
</evidence>
<evidence type="ECO:0000256" key="3">
    <source>
        <dbReference type="ARBA" id="ARBA00023274"/>
    </source>
</evidence>
<dbReference type="PANTHER" id="PTHR10746">
    <property type="entry name" value="50S RIBOSOMAL PROTEIN L4"/>
    <property type="match status" value="1"/>
</dbReference>
<dbReference type="Gene3D" id="3.40.1370.10">
    <property type="match status" value="1"/>
</dbReference>
<evidence type="ECO:0000256" key="2">
    <source>
        <dbReference type="ARBA" id="ARBA00022980"/>
    </source>
</evidence>
<comment type="function">
    <text evidence="5">Forms part of the polypeptide exit tunnel.</text>
</comment>
<dbReference type="InterPro" id="IPR002136">
    <property type="entry name" value="Ribosomal_uL4"/>
</dbReference>
<feature type="compositionally biased region" description="Basic residues" evidence="6">
    <location>
        <begin position="59"/>
        <end position="70"/>
    </location>
</feature>